<evidence type="ECO:0000313" key="1">
    <source>
        <dbReference type="EMBL" id="UTT53817.1"/>
    </source>
</evidence>
<protein>
    <submittedName>
        <fullName evidence="1">Uncharacterized protein</fullName>
    </submittedName>
</protein>
<keyword evidence="2" id="KW-1185">Reference proteome</keyword>
<organism evidence="1 2">
    <name type="scientific">Microbacterium maritypicum</name>
    <name type="common">Microbacterium liquefaciens</name>
    <dbReference type="NCBI Taxonomy" id="33918"/>
    <lineage>
        <taxon>Bacteria</taxon>
        <taxon>Bacillati</taxon>
        <taxon>Actinomycetota</taxon>
        <taxon>Actinomycetes</taxon>
        <taxon>Micrococcales</taxon>
        <taxon>Microbacteriaceae</taxon>
        <taxon>Microbacterium</taxon>
    </lineage>
</organism>
<accession>A0ACD4B8K8</accession>
<proteinExistence type="predicted"/>
<dbReference type="Proteomes" id="UP001060245">
    <property type="component" value="Chromosome"/>
</dbReference>
<reference evidence="1" key="1">
    <citation type="submission" date="2022-07" db="EMBL/GenBank/DDBJ databases">
        <title>Complete genome of DND4.</title>
        <authorList>
            <person name="Cao G."/>
        </authorList>
    </citation>
    <scope>NUCLEOTIDE SEQUENCE</scope>
    <source>
        <strain evidence="1">DND4</strain>
    </source>
</reference>
<name>A0ACD4B8K8_MICMQ</name>
<gene>
    <name evidence="1" type="ORF">NMQ05_04340</name>
</gene>
<evidence type="ECO:0000313" key="2">
    <source>
        <dbReference type="Proteomes" id="UP001060245"/>
    </source>
</evidence>
<dbReference type="EMBL" id="CP101471">
    <property type="protein sequence ID" value="UTT53817.1"/>
    <property type="molecule type" value="Genomic_DNA"/>
</dbReference>
<sequence length="371" mass="41328">MRDVSQDLRDVLEDGLYDVSWTADLIYDDLPRAQNLLIDKPQFSWDAGAKIQGKGSCTILWDDIFEQSIVPREIGDLFSPFGAELQADVIISAGDFQERVSMGRFVLDSVPSAVEYAIQHPRGGLPVVVDSTVKLDLADYFLRIARDKFAFPASPRSASMWDEAQRLTGLPVFRSIPDRTLPTAITYDEDRLEALEKVFGPSNAWPALTPGGALTAMVKAWPDPVGRIERVLEAPVEMRSENVYNRVVVEGKNPDPSGPVLRAVVEITDGFLRVRNLNGSRSPFGGNTFEYQSDMLDTQQACLEYAQELLPQVSRIRSVTRRLVEPFNPLRELGDVYVFADPTRGGEESLVRVRGIEHNGAQTVTEMEVKP</sequence>